<feature type="domain" description="AMP-binding enzyme C-terminal" evidence="3">
    <location>
        <begin position="453"/>
        <end position="533"/>
    </location>
</feature>
<organism evidence="4 5">
    <name type="scientific">Streptomyces pathocidini</name>
    <dbReference type="NCBI Taxonomy" id="1650571"/>
    <lineage>
        <taxon>Bacteria</taxon>
        <taxon>Bacillati</taxon>
        <taxon>Actinomycetota</taxon>
        <taxon>Actinomycetes</taxon>
        <taxon>Kitasatosporales</taxon>
        <taxon>Streptomycetaceae</taxon>
        <taxon>Streptomyces</taxon>
    </lineage>
</organism>
<dbReference type="PANTHER" id="PTHR45527">
    <property type="entry name" value="NONRIBOSOMAL PEPTIDE SYNTHETASE"/>
    <property type="match status" value="1"/>
</dbReference>
<feature type="compositionally biased region" description="Low complexity" evidence="1">
    <location>
        <begin position="1"/>
        <end position="12"/>
    </location>
</feature>
<dbReference type="Pfam" id="PF00501">
    <property type="entry name" value="AMP-binding"/>
    <property type="match status" value="1"/>
</dbReference>
<comment type="caution">
    <text evidence="4">The sequence shown here is derived from an EMBL/GenBank/DDBJ whole genome shotgun (WGS) entry which is preliminary data.</text>
</comment>
<gene>
    <name evidence="4" type="ORF">ACH429_20615</name>
</gene>
<protein>
    <submittedName>
        <fullName evidence="4">AMP-binding protein</fullName>
    </submittedName>
</protein>
<reference evidence="4 5" key="1">
    <citation type="submission" date="2024-10" db="EMBL/GenBank/DDBJ databases">
        <title>The Natural Products Discovery Center: Release of the First 8490 Sequenced Strains for Exploring Actinobacteria Biosynthetic Diversity.</title>
        <authorList>
            <person name="Kalkreuter E."/>
            <person name="Kautsar S.A."/>
            <person name="Yang D."/>
            <person name="Bader C.D."/>
            <person name="Teijaro C.N."/>
            <person name="Fluegel L."/>
            <person name="Davis C.M."/>
            <person name="Simpson J.R."/>
            <person name="Lauterbach L."/>
            <person name="Steele A.D."/>
            <person name="Gui C."/>
            <person name="Meng S."/>
            <person name="Li G."/>
            <person name="Viehrig K."/>
            <person name="Ye F."/>
            <person name="Su P."/>
            <person name="Kiefer A.F."/>
            <person name="Nichols A."/>
            <person name="Cepeda A.J."/>
            <person name="Yan W."/>
            <person name="Fan B."/>
            <person name="Jiang Y."/>
            <person name="Adhikari A."/>
            <person name="Zheng C.-J."/>
            <person name="Schuster L."/>
            <person name="Cowan T.M."/>
            <person name="Smanski M.J."/>
            <person name="Chevrette M.G."/>
            <person name="De Carvalho L.P.S."/>
            <person name="Shen B."/>
        </authorList>
    </citation>
    <scope>NUCLEOTIDE SEQUENCE [LARGE SCALE GENOMIC DNA]</scope>
    <source>
        <strain evidence="4 5">NPDC020327</strain>
    </source>
</reference>
<evidence type="ECO:0000259" key="3">
    <source>
        <dbReference type="Pfam" id="PF13193"/>
    </source>
</evidence>
<dbReference type="PROSITE" id="PS00455">
    <property type="entry name" value="AMP_BINDING"/>
    <property type="match status" value="1"/>
</dbReference>
<feature type="domain" description="AMP-dependent synthetase/ligase" evidence="2">
    <location>
        <begin position="36"/>
        <end position="394"/>
    </location>
</feature>
<dbReference type="PANTHER" id="PTHR45527:SF1">
    <property type="entry name" value="FATTY ACID SYNTHASE"/>
    <property type="match status" value="1"/>
</dbReference>
<accession>A0ABW7UXE6</accession>
<dbReference type="Proteomes" id="UP001611548">
    <property type="component" value="Unassembled WGS sequence"/>
</dbReference>
<proteinExistence type="predicted"/>
<dbReference type="InterPro" id="IPR045851">
    <property type="entry name" value="AMP-bd_C_sf"/>
</dbReference>
<dbReference type="EMBL" id="JBIRWE010000009">
    <property type="protein sequence ID" value="MFI1966480.1"/>
    <property type="molecule type" value="Genomic_DNA"/>
</dbReference>
<sequence length="551" mass="59094">MDALPELPGQLPVQPPGQLPGLGPHSGEFLHEFLLAAARKSPDRPAVVESAGAGETTVTSYRELSDQTRSFAEEIHGLGLDIGDRVILESDTTAASIALFLACSSLDLTFVPVSPDTPDERLLAIAETTEAALHIRAAEKPREGIPHNVGTACFRWGGIAVDRRPAPRVRRRREKAVTDPAYIIFTSGTTGRPKGVVMSHRAVTAFYRGMLAHRIATPEDRVASTSPLQFDFSLLNIGLALGSGAALVPVPQALVRWPRRFLGVLRDTGATQVNGVPSIWRQALRREPERLAALERLRGVLFCGEDFPLPELRRLRELLPDIRIVNCYGATESMACSFEEVPDPLPEGTERLSIGFAHPGAEMLLIDTEGNIVDDPHVTGEIVLRSPALFSGYWADPEATDAALIPDPLNPCSGQRVLRTGDLAHKGEGGEMYFCGRKDSQVQIRGNRVELPEIEGRLLDHPDVTAAAVLLLGSAEPNGAEPALTAFVVPAPQSPAPPDAAALRTHCATALPAYMVPQDIHLLDALPTTPNGKTDRPALAAAVREAAGPGR</sequence>
<dbReference type="SUPFAM" id="SSF56801">
    <property type="entry name" value="Acetyl-CoA synthetase-like"/>
    <property type="match status" value="1"/>
</dbReference>
<dbReference type="InterPro" id="IPR025110">
    <property type="entry name" value="AMP-bd_C"/>
</dbReference>
<feature type="region of interest" description="Disordered" evidence="1">
    <location>
        <begin position="1"/>
        <end position="22"/>
    </location>
</feature>
<dbReference type="Gene3D" id="3.40.50.12780">
    <property type="entry name" value="N-terminal domain of ligase-like"/>
    <property type="match status" value="1"/>
</dbReference>
<dbReference type="InterPro" id="IPR000873">
    <property type="entry name" value="AMP-dep_synth/lig_dom"/>
</dbReference>
<keyword evidence="5" id="KW-1185">Reference proteome</keyword>
<name>A0ABW7UXE6_9ACTN</name>
<dbReference type="RefSeq" id="WP_398719083.1">
    <property type="nucleotide sequence ID" value="NZ_JBIRWE010000009.1"/>
</dbReference>
<evidence type="ECO:0000313" key="4">
    <source>
        <dbReference type="EMBL" id="MFI1966480.1"/>
    </source>
</evidence>
<dbReference type="InterPro" id="IPR020845">
    <property type="entry name" value="AMP-binding_CS"/>
</dbReference>
<evidence type="ECO:0000256" key="1">
    <source>
        <dbReference type="SAM" id="MobiDB-lite"/>
    </source>
</evidence>
<dbReference type="Gene3D" id="3.30.300.30">
    <property type="match status" value="1"/>
</dbReference>
<dbReference type="InterPro" id="IPR042099">
    <property type="entry name" value="ANL_N_sf"/>
</dbReference>
<evidence type="ECO:0000259" key="2">
    <source>
        <dbReference type="Pfam" id="PF00501"/>
    </source>
</evidence>
<dbReference type="Pfam" id="PF13193">
    <property type="entry name" value="AMP-binding_C"/>
    <property type="match status" value="1"/>
</dbReference>
<evidence type="ECO:0000313" key="5">
    <source>
        <dbReference type="Proteomes" id="UP001611548"/>
    </source>
</evidence>